<comment type="caution">
    <text evidence="1">The sequence shown here is derived from an EMBL/GenBank/DDBJ whole genome shotgun (WGS) entry which is preliminary data.</text>
</comment>
<dbReference type="SUPFAM" id="SSF51679">
    <property type="entry name" value="Bacterial luciferase-like"/>
    <property type="match status" value="1"/>
</dbReference>
<keyword evidence="2" id="KW-1185">Reference proteome</keyword>
<dbReference type="EMBL" id="JABEMA010000576">
    <property type="protein sequence ID" value="NNH24881.1"/>
    <property type="molecule type" value="Genomic_DNA"/>
</dbReference>
<name>A0A849BQD4_9ACTN</name>
<gene>
    <name evidence="1" type="ORF">HLB09_17645</name>
</gene>
<dbReference type="GO" id="GO:0016705">
    <property type="term" value="F:oxidoreductase activity, acting on paired donors, with incorporation or reduction of molecular oxygen"/>
    <property type="evidence" value="ECO:0007669"/>
    <property type="project" value="InterPro"/>
</dbReference>
<dbReference type="Gene3D" id="3.20.20.30">
    <property type="entry name" value="Luciferase-like domain"/>
    <property type="match status" value="1"/>
</dbReference>
<reference evidence="1 2" key="1">
    <citation type="submission" date="2020-05" db="EMBL/GenBank/DDBJ databases">
        <title>MicrobeNet Type strains.</title>
        <authorList>
            <person name="Nicholson A.C."/>
        </authorList>
    </citation>
    <scope>NUCLEOTIDE SEQUENCE [LARGE SCALE GENOMIC DNA]</scope>
    <source>
        <strain evidence="1 2">JCM 14547</strain>
    </source>
</reference>
<evidence type="ECO:0000313" key="2">
    <source>
        <dbReference type="Proteomes" id="UP000555552"/>
    </source>
</evidence>
<protein>
    <submittedName>
        <fullName evidence="1">LLM class F420-dependent oxidoreductase</fullName>
    </submittedName>
</protein>
<organism evidence="1 2">
    <name type="scientific">Pseudokineococcus marinus</name>
    <dbReference type="NCBI Taxonomy" id="351215"/>
    <lineage>
        <taxon>Bacteria</taxon>
        <taxon>Bacillati</taxon>
        <taxon>Actinomycetota</taxon>
        <taxon>Actinomycetes</taxon>
        <taxon>Kineosporiales</taxon>
        <taxon>Kineosporiaceae</taxon>
        <taxon>Pseudokineococcus</taxon>
    </lineage>
</organism>
<feature type="non-terminal residue" evidence="1">
    <location>
        <position position="1"/>
    </location>
</feature>
<proteinExistence type="predicted"/>
<dbReference type="Proteomes" id="UP000555552">
    <property type="component" value="Unassembled WGS sequence"/>
</dbReference>
<accession>A0A849BQD4</accession>
<dbReference type="AlphaFoldDB" id="A0A849BQD4"/>
<sequence>GSPEGFAHKSSVLEGHCRDLGRDYAEITRSANYNVVIGRDEAEVADRLEQVRARVASVAPEKADEVVEGLRSGPAVGTPEQVVEKLREVGDLGMTYAITYFAEAAYDTSGIELFEREVVPALA</sequence>
<dbReference type="InterPro" id="IPR036661">
    <property type="entry name" value="Luciferase-like_sf"/>
</dbReference>
<evidence type="ECO:0000313" key="1">
    <source>
        <dbReference type="EMBL" id="NNH24881.1"/>
    </source>
</evidence>